<dbReference type="InterPro" id="IPR029068">
    <property type="entry name" value="Glyas_Bleomycin-R_OHBP_Dase"/>
</dbReference>
<evidence type="ECO:0000313" key="3">
    <source>
        <dbReference type="Proteomes" id="UP000245539"/>
    </source>
</evidence>
<keyword evidence="2" id="KW-0223">Dioxygenase</keyword>
<dbReference type="EMBL" id="QGKM01000043">
    <property type="protein sequence ID" value="PWQ95643.1"/>
    <property type="molecule type" value="Genomic_DNA"/>
</dbReference>
<evidence type="ECO:0000313" key="2">
    <source>
        <dbReference type="EMBL" id="PWQ95643.1"/>
    </source>
</evidence>
<keyword evidence="3" id="KW-1185">Reference proteome</keyword>
<dbReference type="InterPro" id="IPR004360">
    <property type="entry name" value="Glyas_Fos-R_dOase_dom"/>
</dbReference>
<feature type="domain" description="VOC" evidence="1">
    <location>
        <begin position="2"/>
        <end position="119"/>
    </location>
</feature>
<dbReference type="SUPFAM" id="SSF54593">
    <property type="entry name" value="Glyoxalase/Bleomycin resistance protein/Dihydroxybiphenyl dioxygenase"/>
    <property type="match status" value="1"/>
</dbReference>
<comment type="caution">
    <text evidence="2">The sequence shown here is derived from an EMBL/GenBank/DDBJ whole genome shotgun (WGS) entry which is preliminary data.</text>
</comment>
<dbReference type="AlphaFoldDB" id="A0A317CEA1"/>
<dbReference type="PANTHER" id="PTHR35006">
    <property type="entry name" value="GLYOXALASE FAMILY PROTEIN (AFU_ORTHOLOGUE AFUA_5G14830)"/>
    <property type="match status" value="1"/>
</dbReference>
<gene>
    <name evidence="2" type="ORF">DKW60_14600</name>
</gene>
<dbReference type="Gene3D" id="3.10.180.10">
    <property type="entry name" value="2,3-Dihydroxybiphenyl 1,2-Dioxygenase, domain 1"/>
    <property type="match status" value="1"/>
</dbReference>
<dbReference type="PROSITE" id="PS51819">
    <property type="entry name" value="VOC"/>
    <property type="match status" value="1"/>
</dbReference>
<reference evidence="2 3" key="1">
    <citation type="submission" date="2018-05" db="EMBL/GenBank/DDBJ databases">
        <title>Leucothrix arctica sp. nov., isolated from Arctic seawater.</title>
        <authorList>
            <person name="Choi A."/>
            <person name="Baek K."/>
        </authorList>
    </citation>
    <scope>NUCLEOTIDE SEQUENCE [LARGE SCALE GENOMIC DNA]</scope>
    <source>
        <strain evidence="2 3">JCM 18388</strain>
    </source>
</reference>
<dbReference type="CDD" id="cd07262">
    <property type="entry name" value="VOC_like"/>
    <property type="match status" value="1"/>
</dbReference>
<organism evidence="2 3">
    <name type="scientific">Leucothrix pacifica</name>
    <dbReference type="NCBI Taxonomy" id="1247513"/>
    <lineage>
        <taxon>Bacteria</taxon>
        <taxon>Pseudomonadati</taxon>
        <taxon>Pseudomonadota</taxon>
        <taxon>Gammaproteobacteria</taxon>
        <taxon>Thiotrichales</taxon>
        <taxon>Thiotrichaceae</taxon>
        <taxon>Leucothrix</taxon>
    </lineage>
</organism>
<keyword evidence="2" id="KW-0560">Oxidoreductase</keyword>
<protein>
    <submittedName>
        <fullName evidence="2">Glyoxalase/bleomycin resistance/extradiol dioxygenase family protein</fullName>
    </submittedName>
</protein>
<dbReference type="RefSeq" id="WP_109838399.1">
    <property type="nucleotide sequence ID" value="NZ_QGKM01000043.1"/>
</dbReference>
<dbReference type="GO" id="GO:0051213">
    <property type="term" value="F:dioxygenase activity"/>
    <property type="evidence" value="ECO:0007669"/>
    <property type="project" value="UniProtKB-KW"/>
</dbReference>
<evidence type="ECO:0000259" key="1">
    <source>
        <dbReference type="PROSITE" id="PS51819"/>
    </source>
</evidence>
<dbReference type="InterPro" id="IPR037523">
    <property type="entry name" value="VOC_core"/>
</dbReference>
<dbReference type="OrthoDB" id="9800438at2"/>
<dbReference type="PANTHER" id="PTHR35006:SF2">
    <property type="entry name" value="GLYOXALASE FAMILY PROTEIN (AFU_ORTHOLOGUE AFUA_5G14830)"/>
    <property type="match status" value="1"/>
</dbReference>
<sequence length="126" mass="13817">MLIDHIGIAISDLNQSKQFYSKTLAPLNIELIAEDQGWVGYGKGEAAAFWFGPDETIQSPMHIAFSAETRQQVDDFYEAAMAAGAKCNGKPGIRAMYHADYYGAFVIDPDGHNIEAVCHTAEETKC</sequence>
<dbReference type="Pfam" id="PF00903">
    <property type="entry name" value="Glyoxalase"/>
    <property type="match status" value="1"/>
</dbReference>
<accession>A0A317CEA1</accession>
<dbReference type="Proteomes" id="UP000245539">
    <property type="component" value="Unassembled WGS sequence"/>
</dbReference>
<name>A0A317CEA1_9GAMM</name>
<proteinExistence type="predicted"/>